<evidence type="ECO:0000313" key="15">
    <source>
        <dbReference type="EMBL" id="QLI66918.1"/>
    </source>
</evidence>
<organism evidence="15 16">
    <name type="scientific">Metarhizium brunneum</name>
    <dbReference type="NCBI Taxonomy" id="500148"/>
    <lineage>
        <taxon>Eukaryota</taxon>
        <taxon>Fungi</taxon>
        <taxon>Dikarya</taxon>
        <taxon>Ascomycota</taxon>
        <taxon>Pezizomycotina</taxon>
        <taxon>Sordariomycetes</taxon>
        <taxon>Hypocreomycetidae</taxon>
        <taxon>Hypocreales</taxon>
        <taxon>Clavicipitaceae</taxon>
        <taxon>Metarhizium</taxon>
    </lineage>
</organism>
<dbReference type="InterPro" id="IPR020562">
    <property type="entry name" value="PRibGlycinamide_synth_N"/>
</dbReference>
<dbReference type="GO" id="GO:0046872">
    <property type="term" value="F:metal ion binding"/>
    <property type="evidence" value="ECO:0007669"/>
    <property type="project" value="UniProtKB-KW"/>
</dbReference>
<dbReference type="PROSITE" id="PS50975">
    <property type="entry name" value="ATP_GRASP"/>
    <property type="match status" value="1"/>
</dbReference>
<evidence type="ECO:0000256" key="2">
    <source>
        <dbReference type="ARBA" id="ARBA00013255"/>
    </source>
</evidence>
<feature type="domain" description="ATP-grasp" evidence="14">
    <location>
        <begin position="115"/>
        <end position="325"/>
    </location>
</feature>
<dbReference type="Pfam" id="PF02844">
    <property type="entry name" value="GARS_N"/>
    <property type="match status" value="1"/>
</dbReference>
<dbReference type="SUPFAM" id="SSF56059">
    <property type="entry name" value="Glutathione synthetase ATP-binding domain-like"/>
    <property type="match status" value="1"/>
</dbReference>
<sequence>MATSNLKILLVGKGAREHSLAWKLSQSPSVQHIYVVPGNGGTQDLPNVSNVSHISQDDFPGLVCFARDQHIGLVVAGPDDAVVNGIAGYFEDTGIPCFSPSKAAAEIEGSKAYSKALMEQYDIPTAKYKTFRQYEDARAYLQSIDCSRVVLKVDGLAAGKGVVLPANEAEALDALRLMMVESKFGSSGQSVVIEEFLDGDEISVLTFVDGSGAFKSLPPGQDHKRIFDGNKGPNTGGMGVYAPLSFLTAQDLETIDREIIRPTLEALQAEGRPFSGMLFTGIMMTRDGPKVLEYNARFGDPETQTMMMLLAPECDLATILIACCTNKLQDVAIPVRPGFACNVVVAAGGYPESYRKGDVITVEGCASGVEIFHAGTEKSTDGQLLTAGGRVLCAASYGSTLEEAVSLAYRGVQAVQFKDKTYRTDIASRELRGYKVTFVTFVLSNVERERRGAKEPQMHIGLEFDNHGKGAKLPLLEDADKIVVASFFVLLTQRPFPERRPEAFTTSLPPGWVSRLASNCQLMFTDL</sequence>
<dbReference type="PROSITE" id="PS00184">
    <property type="entry name" value="GARS"/>
    <property type="match status" value="1"/>
</dbReference>
<evidence type="ECO:0000256" key="4">
    <source>
        <dbReference type="ARBA" id="ARBA00022723"/>
    </source>
</evidence>
<evidence type="ECO:0000256" key="9">
    <source>
        <dbReference type="ARBA" id="ARBA00038345"/>
    </source>
</evidence>
<dbReference type="GO" id="GO:0006189">
    <property type="term" value="P:'de novo' IMP biosynthetic process"/>
    <property type="evidence" value="ECO:0007669"/>
    <property type="project" value="UniProtKB-UniPathway"/>
</dbReference>
<comment type="catalytic activity">
    <reaction evidence="12">
        <text>2-formamido-N(1)-(5-O-phospho-beta-D-ribosyl)acetamidine + ATP = 5-amino-1-(5-phospho-beta-D-ribosyl)imidazole + ADP + phosphate + H(+)</text>
        <dbReference type="Rhea" id="RHEA:23032"/>
        <dbReference type="ChEBI" id="CHEBI:15378"/>
        <dbReference type="ChEBI" id="CHEBI:30616"/>
        <dbReference type="ChEBI" id="CHEBI:43474"/>
        <dbReference type="ChEBI" id="CHEBI:137981"/>
        <dbReference type="ChEBI" id="CHEBI:147287"/>
        <dbReference type="ChEBI" id="CHEBI:456216"/>
        <dbReference type="EC" id="6.3.3.1"/>
    </reaction>
</comment>
<dbReference type="PANTHER" id="PTHR43472:SF1">
    <property type="entry name" value="PHOSPHORIBOSYLAMINE--GLYCINE LIGASE, CHLOROPLASTIC"/>
    <property type="match status" value="1"/>
</dbReference>
<evidence type="ECO:0000256" key="13">
    <source>
        <dbReference type="PROSITE-ProRule" id="PRU00409"/>
    </source>
</evidence>
<keyword evidence="7 13" id="KW-0067">ATP-binding</keyword>
<dbReference type="InterPro" id="IPR020561">
    <property type="entry name" value="PRibGlycinamid_synth_ATP-grasp"/>
</dbReference>
<dbReference type="SMART" id="SM01210">
    <property type="entry name" value="GARS_C"/>
    <property type="match status" value="1"/>
</dbReference>
<dbReference type="InterPro" id="IPR011761">
    <property type="entry name" value="ATP-grasp"/>
</dbReference>
<keyword evidence="3" id="KW-0436">Ligase</keyword>
<dbReference type="PANTHER" id="PTHR43472">
    <property type="entry name" value="PHOSPHORIBOSYLAMINE--GLYCINE LIGASE"/>
    <property type="match status" value="1"/>
</dbReference>
<dbReference type="FunFam" id="3.30.1490.20:FF:000006">
    <property type="entry name" value="phosphoribosylamine--glycine ligase, chloroplastic-like"/>
    <property type="match status" value="1"/>
</dbReference>
<evidence type="ECO:0000256" key="11">
    <source>
        <dbReference type="ARBA" id="ARBA00042864"/>
    </source>
</evidence>
<dbReference type="GeneID" id="26242346"/>
<evidence type="ECO:0000313" key="16">
    <source>
        <dbReference type="Proteomes" id="UP000510686"/>
    </source>
</evidence>
<dbReference type="InterPro" id="IPR037123">
    <property type="entry name" value="PRibGlycinamide_synth_C_sf"/>
</dbReference>
<protein>
    <recommendedName>
        <fullName evidence="2">phosphoribosylamine--glycine ligase</fullName>
        <ecNumber evidence="2">6.3.4.13</ecNumber>
    </recommendedName>
    <alternativeName>
        <fullName evidence="10">Glycinamide ribonucleotide synthetase</fullName>
    </alternativeName>
    <alternativeName>
        <fullName evidence="11">Phosphoribosylglycinamide synthetase</fullName>
    </alternativeName>
</protein>
<reference evidence="15 16" key="1">
    <citation type="submission" date="2020-07" db="EMBL/GenBank/DDBJ databases">
        <title>Telomere length de novo assembly of all 7 chromosomes of the fungus, Metarhizium brunneum, using a novel assembly pipeline.</title>
        <authorList>
            <person name="Saud z."/>
            <person name="Kortsinoglou A."/>
            <person name="Kouvelis V.N."/>
            <person name="Butt T.M."/>
        </authorList>
    </citation>
    <scope>NUCLEOTIDE SEQUENCE [LARGE SCALE GENOMIC DNA]</scope>
    <source>
        <strain evidence="15 16">4556</strain>
    </source>
</reference>
<dbReference type="HAMAP" id="MF_00138">
    <property type="entry name" value="GARS"/>
    <property type="match status" value="1"/>
</dbReference>
<evidence type="ECO:0000256" key="3">
    <source>
        <dbReference type="ARBA" id="ARBA00022598"/>
    </source>
</evidence>
<dbReference type="RefSeq" id="XP_065986259.1">
    <property type="nucleotide sequence ID" value="XM_066130451.1"/>
</dbReference>
<keyword evidence="6" id="KW-0658">Purine biosynthesis</keyword>
<dbReference type="AlphaFoldDB" id="A0A7D5UUA8"/>
<dbReference type="EC" id="6.3.4.13" evidence="2"/>
<dbReference type="InterPro" id="IPR000115">
    <property type="entry name" value="PRibGlycinamide_synth"/>
</dbReference>
<keyword evidence="16" id="KW-1185">Reference proteome</keyword>
<evidence type="ECO:0000256" key="12">
    <source>
        <dbReference type="ARBA" id="ARBA00049057"/>
    </source>
</evidence>
<dbReference type="GO" id="GO:0005524">
    <property type="term" value="F:ATP binding"/>
    <property type="evidence" value="ECO:0007669"/>
    <property type="project" value="UniProtKB-UniRule"/>
</dbReference>
<evidence type="ECO:0000259" key="14">
    <source>
        <dbReference type="PROSITE" id="PS50975"/>
    </source>
</evidence>
<evidence type="ECO:0000256" key="1">
    <source>
        <dbReference type="ARBA" id="ARBA00005174"/>
    </source>
</evidence>
<comment type="pathway">
    <text evidence="1">Purine metabolism; IMP biosynthesis via de novo pathway; N(1)-(5-phospho-D-ribosyl)glycinamide from 5-phospho-alpha-D-ribose 1-diphosphate: step 2/2.</text>
</comment>
<dbReference type="InterPro" id="IPR011054">
    <property type="entry name" value="Rudment_hybrid_motif"/>
</dbReference>
<dbReference type="SUPFAM" id="SSF51246">
    <property type="entry name" value="Rudiment single hybrid motif"/>
    <property type="match status" value="1"/>
</dbReference>
<dbReference type="InterPro" id="IPR016185">
    <property type="entry name" value="PreATP-grasp_dom_sf"/>
</dbReference>
<evidence type="ECO:0000256" key="7">
    <source>
        <dbReference type="ARBA" id="ARBA00022840"/>
    </source>
</evidence>
<keyword evidence="4" id="KW-0479">Metal-binding</keyword>
<name>A0A7D5UUA8_9HYPO</name>
<evidence type="ECO:0000256" key="6">
    <source>
        <dbReference type="ARBA" id="ARBA00022755"/>
    </source>
</evidence>
<dbReference type="Gene3D" id="3.30.470.20">
    <property type="entry name" value="ATP-grasp fold, B domain"/>
    <property type="match status" value="1"/>
</dbReference>
<dbReference type="OrthoDB" id="2018833at2759"/>
<accession>A0A7D5UUA8</accession>
<evidence type="ECO:0000256" key="8">
    <source>
        <dbReference type="ARBA" id="ARBA00023211"/>
    </source>
</evidence>
<gene>
    <name evidence="15" type="primary">ADE1_0</name>
    <name evidence="15" type="ORF">G6M90_00g048940</name>
</gene>
<evidence type="ECO:0000256" key="5">
    <source>
        <dbReference type="ARBA" id="ARBA00022741"/>
    </source>
</evidence>
<dbReference type="GO" id="GO:0004641">
    <property type="term" value="F:phosphoribosylformylglycinamidine cyclo-ligase activity"/>
    <property type="evidence" value="ECO:0007669"/>
    <property type="project" value="UniProtKB-EC"/>
</dbReference>
<evidence type="ECO:0000256" key="10">
    <source>
        <dbReference type="ARBA" id="ARBA00042242"/>
    </source>
</evidence>
<keyword evidence="5 13" id="KW-0547">Nucleotide-binding</keyword>
<keyword evidence="8" id="KW-0464">Manganese</keyword>
<dbReference type="SUPFAM" id="SSF52440">
    <property type="entry name" value="PreATP-grasp domain"/>
    <property type="match status" value="1"/>
</dbReference>
<dbReference type="FunFam" id="3.90.600.10:FF:000001">
    <property type="entry name" value="Trifunctional purine biosynthetic protein adenosine-3"/>
    <property type="match status" value="1"/>
</dbReference>
<dbReference type="FunFam" id="3.40.50.20:FF:000006">
    <property type="entry name" value="Phosphoribosylamine--glycine ligase, chloroplastic"/>
    <property type="match status" value="1"/>
</dbReference>
<comment type="similarity">
    <text evidence="9">Belongs to the GARS family.</text>
</comment>
<dbReference type="SMART" id="SM01209">
    <property type="entry name" value="GARS_A"/>
    <property type="match status" value="1"/>
</dbReference>
<dbReference type="GO" id="GO:0009113">
    <property type="term" value="P:purine nucleobase biosynthetic process"/>
    <property type="evidence" value="ECO:0007669"/>
    <property type="project" value="InterPro"/>
</dbReference>
<dbReference type="Gene3D" id="3.30.1490.20">
    <property type="entry name" value="ATP-grasp fold, A domain"/>
    <property type="match status" value="1"/>
</dbReference>
<dbReference type="FunFam" id="3.30.470.20:FF:000018">
    <property type="entry name" value="Trifunctional purine biosynthetic protein adenosine-3"/>
    <property type="match status" value="1"/>
</dbReference>
<proteinExistence type="inferred from homology"/>
<dbReference type="NCBIfam" id="TIGR00877">
    <property type="entry name" value="purD"/>
    <property type="match status" value="1"/>
</dbReference>
<dbReference type="InterPro" id="IPR013815">
    <property type="entry name" value="ATP_grasp_subdomain_1"/>
</dbReference>
<dbReference type="Gene3D" id="3.40.50.20">
    <property type="match status" value="1"/>
</dbReference>
<dbReference type="KEGG" id="mbrn:26242346"/>
<dbReference type="UniPathway" id="UPA00074">
    <property type="reaction ID" value="UER00125"/>
</dbReference>
<dbReference type="GO" id="GO:0004637">
    <property type="term" value="F:phosphoribosylamine-glycine ligase activity"/>
    <property type="evidence" value="ECO:0007669"/>
    <property type="project" value="UniProtKB-EC"/>
</dbReference>
<dbReference type="InterPro" id="IPR020560">
    <property type="entry name" value="PRibGlycinamide_synth_C-dom"/>
</dbReference>
<dbReference type="Gene3D" id="3.90.600.10">
    <property type="entry name" value="Phosphoribosylglycinamide synthetase, C-terminal domain"/>
    <property type="match status" value="1"/>
</dbReference>
<dbReference type="EMBL" id="CP058933">
    <property type="protein sequence ID" value="QLI66918.1"/>
    <property type="molecule type" value="Genomic_DNA"/>
</dbReference>
<dbReference type="Pfam" id="PF02843">
    <property type="entry name" value="GARS_C"/>
    <property type="match status" value="1"/>
</dbReference>
<dbReference type="Pfam" id="PF01071">
    <property type="entry name" value="GARS_A"/>
    <property type="match status" value="1"/>
</dbReference>
<dbReference type="Proteomes" id="UP000510686">
    <property type="component" value="Chromosome 2"/>
</dbReference>
<dbReference type="InterPro" id="IPR020559">
    <property type="entry name" value="PRibGlycinamide_synth_CS"/>
</dbReference>